<reference evidence="18" key="1">
    <citation type="submission" date="2022-07" db="EMBL/GenBank/DDBJ databases">
        <authorList>
            <person name="Li W.-J."/>
            <person name="Deng Q.-Q."/>
        </authorList>
    </citation>
    <scope>NUCLEOTIDE SEQUENCE</scope>
    <source>
        <strain evidence="18">SYSU M60031</strain>
    </source>
</reference>
<feature type="domain" description="Peptidase S11 D-Ala-D-Ala carboxypeptidase A C-terminal" evidence="17">
    <location>
        <begin position="307"/>
        <end position="409"/>
    </location>
</feature>
<comment type="pathway">
    <text evidence="2">Cell wall biogenesis; peptidoglycan biosynthesis.</text>
</comment>
<dbReference type="PRINTS" id="PR00725">
    <property type="entry name" value="DADACBPTASE1"/>
</dbReference>
<dbReference type="AlphaFoldDB" id="A0AA41XED2"/>
<comment type="caution">
    <text evidence="18">The sequence shown here is derived from an EMBL/GenBank/DDBJ whole genome shotgun (WGS) entry which is preliminary data.</text>
</comment>
<feature type="active site" description="Proton acceptor" evidence="13">
    <location>
        <position position="71"/>
    </location>
</feature>
<evidence type="ECO:0000256" key="14">
    <source>
        <dbReference type="PIRSR" id="PIRSR618044-2"/>
    </source>
</evidence>
<dbReference type="InterPro" id="IPR001967">
    <property type="entry name" value="Peptidase_S11_N"/>
</dbReference>
<evidence type="ECO:0000256" key="7">
    <source>
        <dbReference type="ARBA" id="ARBA00022729"/>
    </source>
</evidence>
<evidence type="ECO:0000256" key="3">
    <source>
        <dbReference type="ARBA" id="ARBA00007164"/>
    </source>
</evidence>
<dbReference type="SUPFAM" id="SSF69189">
    <property type="entry name" value="Penicillin-binding protein associated domain"/>
    <property type="match status" value="1"/>
</dbReference>
<comment type="catalytic activity">
    <reaction evidence="12">
        <text>Preferential cleavage: (Ac)2-L-Lys-D-Ala-|-D-Ala. Also transpeptidation of peptidyl-alanyl moieties that are N-acyl substituents of D-alanine.</text>
        <dbReference type="EC" id="3.4.16.4"/>
    </reaction>
</comment>
<evidence type="ECO:0000256" key="11">
    <source>
        <dbReference type="ARBA" id="ARBA00023316"/>
    </source>
</evidence>
<evidence type="ECO:0000256" key="4">
    <source>
        <dbReference type="ARBA" id="ARBA00012448"/>
    </source>
</evidence>
<evidence type="ECO:0000256" key="15">
    <source>
        <dbReference type="RuleBase" id="RU004016"/>
    </source>
</evidence>
<evidence type="ECO:0000256" key="2">
    <source>
        <dbReference type="ARBA" id="ARBA00004752"/>
    </source>
</evidence>
<organism evidence="18 19">
    <name type="scientific">Ectobacillus ponti</name>
    <dbReference type="NCBI Taxonomy" id="2961894"/>
    <lineage>
        <taxon>Bacteria</taxon>
        <taxon>Bacillati</taxon>
        <taxon>Bacillota</taxon>
        <taxon>Bacilli</taxon>
        <taxon>Bacillales</taxon>
        <taxon>Bacillaceae</taxon>
        <taxon>Ectobacillus</taxon>
    </lineage>
</organism>
<dbReference type="GO" id="GO:0006508">
    <property type="term" value="P:proteolysis"/>
    <property type="evidence" value="ECO:0007669"/>
    <property type="project" value="UniProtKB-KW"/>
</dbReference>
<keyword evidence="10" id="KW-0573">Peptidoglycan synthesis</keyword>
<dbReference type="Gene3D" id="3.40.710.10">
    <property type="entry name" value="DD-peptidase/beta-lactamase superfamily"/>
    <property type="match status" value="1"/>
</dbReference>
<dbReference type="GO" id="GO:0009002">
    <property type="term" value="F:serine-type D-Ala-D-Ala carboxypeptidase activity"/>
    <property type="evidence" value="ECO:0007669"/>
    <property type="project" value="UniProtKB-EC"/>
</dbReference>
<dbReference type="InterPro" id="IPR018044">
    <property type="entry name" value="Peptidase_S11"/>
</dbReference>
<keyword evidence="11" id="KW-0961">Cell wall biogenesis/degradation</keyword>
<keyword evidence="7" id="KW-0732">Signal</keyword>
<feature type="binding site" evidence="14">
    <location>
        <position position="257"/>
    </location>
    <ligand>
        <name>substrate</name>
    </ligand>
</feature>
<keyword evidence="9" id="KW-0133">Cell shape</keyword>
<evidence type="ECO:0000256" key="12">
    <source>
        <dbReference type="ARBA" id="ARBA00034000"/>
    </source>
</evidence>
<evidence type="ECO:0000256" key="16">
    <source>
        <dbReference type="SAM" id="MobiDB-lite"/>
    </source>
</evidence>
<dbReference type="SUPFAM" id="SSF56601">
    <property type="entry name" value="beta-lactamase/transpeptidase-like"/>
    <property type="match status" value="1"/>
</dbReference>
<protein>
    <recommendedName>
        <fullName evidence="4">serine-type D-Ala-D-Ala carboxypeptidase</fullName>
        <ecNumber evidence="4">3.4.16.4</ecNumber>
    </recommendedName>
</protein>
<dbReference type="InterPro" id="IPR037167">
    <property type="entry name" value="Peptidase_S11_C_sf"/>
</dbReference>
<evidence type="ECO:0000256" key="9">
    <source>
        <dbReference type="ARBA" id="ARBA00022960"/>
    </source>
</evidence>
<evidence type="ECO:0000313" key="19">
    <source>
        <dbReference type="Proteomes" id="UP001156102"/>
    </source>
</evidence>
<evidence type="ECO:0000256" key="5">
    <source>
        <dbReference type="ARBA" id="ARBA00022645"/>
    </source>
</evidence>
<feature type="active site" evidence="13">
    <location>
        <position position="132"/>
    </location>
</feature>
<dbReference type="Pfam" id="PF00768">
    <property type="entry name" value="Peptidase_S11"/>
    <property type="match status" value="1"/>
</dbReference>
<evidence type="ECO:0000256" key="10">
    <source>
        <dbReference type="ARBA" id="ARBA00022984"/>
    </source>
</evidence>
<evidence type="ECO:0000256" key="1">
    <source>
        <dbReference type="ARBA" id="ARBA00003217"/>
    </source>
</evidence>
<comment type="function">
    <text evidence="1">Removes C-terminal D-alanyl residues from sugar-peptide cell wall precursors.</text>
</comment>
<evidence type="ECO:0000256" key="6">
    <source>
        <dbReference type="ARBA" id="ARBA00022670"/>
    </source>
</evidence>
<feature type="region of interest" description="Disordered" evidence="16">
    <location>
        <begin position="174"/>
        <end position="196"/>
    </location>
</feature>
<dbReference type="RefSeq" id="WP_254761292.1">
    <property type="nucleotide sequence ID" value="NZ_JANCLT010000026.1"/>
</dbReference>
<comment type="similarity">
    <text evidence="3 15">Belongs to the peptidase S11 family.</text>
</comment>
<dbReference type="InterPro" id="IPR015956">
    <property type="entry name" value="Peniciliin-bd_prot_C_sf"/>
</dbReference>
<dbReference type="Pfam" id="PF07943">
    <property type="entry name" value="PBP5_C"/>
    <property type="match status" value="1"/>
</dbReference>
<dbReference type="Proteomes" id="UP001156102">
    <property type="component" value="Unassembled WGS sequence"/>
</dbReference>
<keyword evidence="6" id="KW-0645">Protease</keyword>
<dbReference type="SMART" id="SM00936">
    <property type="entry name" value="PBP5_C"/>
    <property type="match status" value="1"/>
</dbReference>
<feature type="active site" description="Acyl-ester intermediate" evidence="13">
    <location>
        <position position="68"/>
    </location>
</feature>
<dbReference type="GO" id="GO:0071555">
    <property type="term" value="P:cell wall organization"/>
    <property type="evidence" value="ECO:0007669"/>
    <property type="project" value="UniProtKB-KW"/>
</dbReference>
<evidence type="ECO:0000256" key="8">
    <source>
        <dbReference type="ARBA" id="ARBA00022801"/>
    </source>
</evidence>
<sequence length="439" mass="48272">MKGLLYQRIFIILTIFALGFGILTPFNRVFAESNANLDIKAASAILVEAKSGKILYGKNVDESLAIASMTKMLTEYLVHEAVEQGKIKWDQKTTVSEYAHLISQNRDLSNVPLENGGSYTVKELYEAMAIYSANGATIALAELIGGSETNFISLMNKKAQELGMKNSRFVNATGLSNRDLQGKQPAGTDPNDENKMSARDAAILAQRLITDYPSMLKTSSIPKKTFQEGGKYPVKMDNWNWMLPGLVYGYEGMDGLKTGSTPEAGYCFTGTAERDGVRFISVVIKTDSYQARFEETKKLMDYGFGNYDVKEVYPKGYAPKEKSTAEVVKGKEKQVSFETTEAVVLPIMKGSKDGYAISYKMNNKQITAPVKKGAKVGQMIVSAKGSQDPGFLQGQTLKIDLVTKDAVEKANWFVLMGRGIGSFFGQLWTGAVDTVKGWF</sequence>
<dbReference type="Gene3D" id="2.60.410.10">
    <property type="entry name" value="D-Ala-D-Ala carboxypeptidase, C-terminal domain"/>
    <property type="match status" value="1"/>
</dbReference>
<dbReference type="EC" id="3.4.16.4" evidence="4"/>
<dbReference type="GO" id="GO:0009252">
    <property type="term" value="P:peptidoglycan biosynthetic process"/>
    <property type="evidence" value="ECO:0007669"/>
    <property type="project" value="UniProtKB-KW"/>
</dbReference>
<accession>A0AA41XED2</accession>
<keyword evidence="19" id="KW-1185">Reference proteome</keyword>
<dbReference type="EMBL" id="JANCLT010000026">
    <property type="protein sequence ID" value="MCP8971363.1"/>
    <property type="molecule type" value="Genomic_DNA"/>
</dbReference>
<dbReference type="InterPro" id="IPR012907">
    <property type="entry name" value="Peptidase_S11_C"/>
</dbReference>
<dbReference type="GO" id="GO:0008360">
    <property type="term" value="P:regulation of cell shape"/>
    <property type="evidence" value="ECO:0007669"/>
    <property type="project" value="UniProtKB-KW"/>
</dbReference>
<proteinExistence type="inferred from homology"/>
<name>A0AA41XED2_9BACI</name>
<evidence type="ECO:0000259" key="17">
    <source>
        <dbReference type="SMART" id="SM00936"/>
    </source>
</evidence>
<gene>
    <name evidence="18" type="ORF">NK662_22875</name>
</gene>
<evidence type="ECO:0000256" key="13">
    <source>
        <dbReference type="PIRSR" id="PIRSR618044-1"/>
    </source>
</evidence>
<dbReference type="PANTHER" id="PTHR21581">
    <property type="entry name" value="D-ALANYL-D-ALANINE CARBOXYPEPTIDASE"/>
    <property type="match status" value="1"/>
</dbReference>
<evidence type="ECO:0000313" key="18">
    <source>
        <dbReference type="EMBL" id="MCP8971363.1"/>
    </source>
</evidence>
<keyword evidence="8" id="KW-0378">Hydrolase</keyword>
<keyword evidence="5 18" id="KW-0121">Carboxypeptidase</keyword>
<dbReference type="InterPro" id="IPR012338">
    <property type="entry name" value="Beta-lactam/transpept-like"/>
</dbReference>
<dbReference type="PANTHER" id="PTHR21581:SF11">
    <property type="entry name" value="D-ALANYL-D-ALANINE CARBOXYPEPTIDASE DACA"/>
    <property type="match status" value="1"/>
</dbReference>